<dbReference type="Proteomes" id="UP001161139">
    <property type="component" value="Unassembled WGS sequence"/>
</dbReference>
<keyword evidence="1" id="KW-1133">Transmembrane helix</keyword>
<feature type="transmembrane region" description="Helical" evidence="1">
    <location>
        <begin position="513"/>
        <end position="539"/>
    </location>
</feature>
<feature type="transmembrane region" description="Helical" evidence="1">
    <location>
        <begin position="637"/>
        <end position="657"/>
    </location>
</feature>
<evidence type="ECO:0000256" key="1">
    <source>
        <dbReference type="SAM" id="Phobius"/>
    </source>
</evidence>
<comment type="caution">
    <text evidence="2">The sequence shown here is derived from an EMBL/GenBank/DDBJ whole genome shotgun (WGS) entry which is preliminary data.</text>
</comment>
<feature type="transmembrane region" description="Helical" evidence="1">
    <location>
        <begin position="483"/>
        <end position="501"/>
    </location>
</feature>
<protein>
    <submittedName>
        <fullName evidence="2">Uncharacterized protein</fullName>
    </submittedName>
</protein>
<feature type="transmembrane region" description="Helical" evidence="1">
    <location>
        <begin position="585"/>
        <end position="617"/>
    </location>
</feature>
<dbReference type="AlphaFoldDB" id="A0ABD4XVR3"/>
<name>A0ABD4XVR3_STUST</name>
<proteinExistence type="predicted"/>
<feature type="transmembrane region" description="Helical" evidence="1">
    <location>
        <begin position="41"/>
        <end position="61"/>
    </location>
</feature>
<dbReference type="RefSeq" id="WP_279648947.1">
    <property type="nucleotide sequence ID" value="NZ_JAOCDG010000003.1"/>
</dbReference>
<keyword evidence="1" id="KW-0812">Transmembrane</keyword>
<accession>A0ABD4XVR3</accession>
<evidence type="ECO:0000313" key="3">
    <source>
        <dbReference type="Proteomes" id="UP001161139"/>
    </source>
</evidence>
<organism evidence="2 3">
    <name type="scientific">Stutzerimonas stutzeri</name>
    <name type="common">Pseudomonas stutzeri</name>
    <dbReference type="NCBI Taxonomy" id="316"/>
    <lineage>
        <taxon>Bacteria</taxon>
        <taxon>Pseudomonadati</taxon>
        <taxon>Pseudomonadota</taxon>
        <taxon>Gammaproteobacteria</taxon>
        <taxon>Pseudomonadales</taxon>
        <taxon>Pseudomonadaceae</taxon>
        <taxon>Stutzerimonas</taxon>
    </lineage>
</organism>
<sequence length="733" mass="78213">MNSFSTLVLLWLFGSWMFDPSEIAGMAGLRTTEVTPLTIFASYFSIVGLTGFGILASWAMFLGIFRLRQNGNFFGARDGNEAFFYPLRVVVALTLCAPVIPVSSAGGQAIVLTPGHHLIASIAKSGSGWGDDAQTQSFKLMHTYNLFNEPRYEISVNKPEAKAMIGNWLTLATTATGYYVHKNPQDRLPGISATELATRLAEGAWRRQYTDSGAPGYHGPSSATDPFINEILNHTAIPLIPPTDAIAAAIKHTDTSIEEDAGEGTVGGEMASENFLCKWGGTSGFAASIVCSDEQMALRVTNDKSISQGLAAAQRQMWQRLVQTQLSRHLGVKNNQSATEEAALAAAAQTYLQKEVEWYTATARNVIKQTIASNLLAESEQFFASLEEWGWMMGGTFVLRAANDFTRAQSYASEGTSKLYPTSSLADLTVGDDLTKLTMNKVERELEDKGDSTDLIDLLGLDILGKDPSQANLYTVSAFGRELAGTGLMFISGSGLSWIASKATKGNGGMTKALFMIGVVLLIAGAMIGYVLPVVFAIFGLMGVISWLTFVASAFFGVTLWGAAQAAPKGEEHTSQMAGKGWNTLIFIGFYPALAVGGLAAAVTITSIGLPIVNTMMAGLWGLMDNGAADLSQPFDAIAGLLIGSVMMVLLTCMLFWSVCMTSASLITNFPRTVLNMISFSEPGLNPYENTAQGVMGGVSSMVKAPLSIATQSLIRRMVSPGQNPRQTPEGGG</sequence>
<feature type="transmembrane region" description="Helical" evidence="1">
    <location>
        <begin position="82"/>
        <end position="100"/>
    </location>
</feature>
<keyword evidence="1" id="KW-0472">Membrane</keyword>
<reference evidence="2" key="1">
    <citation type="submission" date="2022-09" db="EMBL/GenBank/DDBJ databases">
        <title>Intensive care unit water sources are persistently colonized with multi-drug resistant bacteria and are the site of extensive horizontal gene transfer of antibiotic resistance genes.</title>
        <authorList>
            <person name="Diorio-Toth L."/>
        </authorList>
    </citation>
    <scope>NUCLEOTIDE SEQUENCE</scope>
    <source>
        <strain evidence="2">GD03864</strain>
    </source>
</reference>
<gene>
    <name evidence="2" type="ORF">N5D09_02420</name>
</gene>
<dbReference type="EMBL" id="JAOCDG010000003">
    <property type="protein sequence ID" value="MDH0686939.1"/>
    <property type="molecule type" value="Genomic_DNA"/>
</dbReference>
<feature type="transmembrane region" description="Helical" evidence="1">
    <location>
        <begin position="545"/>
        <end position="564"/>
    </location>
</feature>
<evidence type="ECO:0000313" key="2">
    <source>
        <dbReference type="EMBL" id="MDH0686939.1"/>
    </source>
</evidence>